<dbReference type="SMART" id="SM01394">
    <property type="entry name" value="S_100"/>
    <property type="match status" value="1"/>
</dbReference>
<reference evidence="2" key="1">
    <citation type="submission" date="2025-08" db="UniProtKB">
        <authorList>
            <consortium name="Ensembl"/>
        </authorList>
    </citation>
    <scope>IDENTIFICATION</scope>
</reference>
<dbReference type="OMA" id="VKCTCLL"/>
<dbReference type="Gene3D" id="1.10.238.10">
    <property type="entry name" value="EF-hand"/>
    <property type="match status" value="1"/>
</dbReference>
<reference evidence="2" key="2">
    <citation type="submission" date="2025-09" db="UniProtKB">
        <authorList>
            <consortium name="Ensembl"/>
        </authorList>
    </citation>
    <scope>IDENTIFICATION</scope>
</reference>
<sequence length="103" mass="11530">MATKYSDLELAINTLVTEFHKAADNGPSMNATQFQTMISNQLPAFAKTVENEEGLGQVLQQMGVQSSQNISFENFWTLINKQAIQLFGFMHKEKNVKCGCLLQ</sequence>
<dbReference type="Ensembl" id="ENSMMOT00000014417.1">
    <property type="protein sequence ID" value="ENSMMOP00000014188.1"/>
    <property type="gene ID" value="ENSMMOG00000010842.1"/>
</dbReference>
<dbReference type="AlphaFoldDB" id="A0A3Q3WHD7"/>
<feature type="domain" description="S100/CaBP-9k-type calcium binding subdomain" evidence="1">
    <location>
        <begin position="8"/>
        <end position="47"/>
    </location>
</feature>
<proteinExistence type="predicted"/>
<dbReference type="CDD" id="cd05022">
    <property type="entry name" value="S-100A13"/>
    <property type="match status" value="1"/>
</dbReference>
<protein>
    <recommendedName>
        <fullName evidence="1">S100/CaBP-9k-type calcium binding subdomain domain-containing protein</fullName>
    </recommendedName>
</protein>
<keyword evidence="3" id="KW-1185">Reference proteome</keyword>
<dbReference type="InterPro" id="IPR011992">
    <property type="entry name" value="EF-hand-dom_pair"/>
</dbReference>
<dbReference type="InterPro" id="IPR013787">
    <property type="entry name" value="S100_Ca-bd_sub"/>
</dbReference>
<accession>A0A3Q3WHD7</accession>
<organism evidence="2 3">
    <name type="scientific">Mola mola</name>
    <name type="common">Ocean sunfish</name>
    <name type="synonym">Tetraodon mola</name>
    <dbReference type="NCBI Taxonomy" id="94237"/>
    <lineage>
        <taxon>Eukaryota</taxon>
        <taxon>Metazoa</taxon>
        <taxon>Chordata</taxon>
        <taxon>Craniata</taxon>
        <taxon>Vertebrata</taxon>
        <taxon>Euteleostomi</taxon>
        <taxon>Actinopterygii</taxon>
        <taxon>Neopterygii</taxon>
        <taxon>Teleostei</taxon>
        <taxon>Neoteleostei</taxon>
        <taxon>Acanthomorphata</taxon>
        <taxon>Eupercaria</taxon>
        <taxon>Tetraodontiformes</taxon>
        <taxon>Molidae</taxon>
        <taxon>Mola</taxon>
    </lineage>
</organism>
<dbReference type="STRING" id="94237.ENSMMOP00000014188"/>
<dbReference type="SUPFAM" id="SSF47473">
    <property type="entry name" value="EF-hand"/>
    <property type="match status" value="1"/>
</dbReference>
<evidence type="ECO:0000259" key="1">
    <source>
        <dbReference type="SMART" id="SM01394"/>
    </source>
</evidence>
<name>A0A3Q3WHD7_MOLML</name>
<dbReference type="Proteomes" id="UP000261620">
    <property type="component" value="Unplaced"/>
</dbReference>
<evidence type="ECO:0000313" key="2">
    <source>
        <dbReference type="Ensembl" id="ENSMMOP00000014188.1"/>
    </source>
</evidence>
<evidence type="ECO:0000313" key="3">
    <source>
        <dbReference type="Proteomes" id="UP000261620"/>
    </source>
</evidence>